<comment type="similarity">
    <text evidence="1">Belongs to the DNA2/NAM7 helicase family.</text>
</comment>
<keyword evidence="2" id="KW-0547">Nucleotide-binding</keyword>
<dbReference type="InterPro" id="IPR003593">
    <property type="entry name" value="AAA+_ATPase"/>
</dbReference>
<name>A0A0K1W377_9MOLU</name>
<dbReference type="CDD" id="cd17934">
    <property type="entry name" value="DEXXQc_Upf1-like"/>
    <property type="match status" value="1"/>
</dbReference>
<keyword evidence="6" id="KW-0175">Coiled coil</keyword>
<organism evidence="8 9">
    <name type="scientific">Spiroplasma litorale</name>
    <dbReference type="NCBI Taxonomy" id="216942"/>
    <lineage>
        <taxon>Bacteria</taxon>
        <taxon>Bacillati</taxon>
        <taxon>Mycoplasmatota</taxon>
        <taxon>Mollicutes</taxon>
        <taxon>Entomoplasmatales</taxon>
        <taxon>Spiroplasmataceae</taxon>
        <taxon>Spiroplasma</taxon>
    </lineage>
</organism>
<dbReference type="Pfam" id="PF13086">
    <property type="entry name" value="AAA_11"/>
    <property type="match status" value="2"/>
</dbReference>
<dbReference type="CDD" id="cd18808">
    <property type="entry name" value="SF1_C_Upf1"/>
    <property type="match status" value="1"/>
</dbReference>
<dbReference type="Proteomes" id="UP000067476">
    <property type="component" value="Chromosome"/>
</dbReference>
<dbReference type="InterPro" id="IPR047187">
    <property type="entry name" value="SF1_C_Upf1"/>
</dbReference>
<dbReference type="PANTHER" id="PTHR43788">
    <property type="entry name" value="DNA2/NAM7 HELICASE FAMILY MEMBER"/>
    <property type="match status" value="1"/>
</dbReference>
<dbReference type="PANTHER" id="PTHR43788:SF8">
    <property type="entry name" value="DNA-BINDING PROTEIN SMUBP-2"/>
    <property type="match status" value="1"/>
</dbReference>
<dbReference type="InterPro" id="IPR041679">
    <property type="entry name" value="DNA2/NAM7-like_C"/>
</dbReference>
<dbReference type="SUPFAM" id="SSF52540">
    <property type="entry name" value="P-loop containing nucleoside triphosphate hydrolases"/>
    <property type="match status" value="1"/>
</dbReference>
<keyword evidence="4 8" id="KW-0347">Helicase</keyword>
<dbReference type="PATRIC" id="fig|216942.3.peg.967"/>
<evidence type="ECO:0000256" key="6">
    <source>
        <dbReference type="SAM" id="Coils"/>
    </source>
</evidence>
<reference evidence="8 9" key="1">
    <citation type="journal article" date="2015" name="Genome Announc.">
        <title>Complete Genome Sequence of Spiroplasma litorale TN-1T (DSM 21781), a Bacterium Isolated from a Green-Eyed Horsefly (Tabanus nigrovittatus).</title>
        <authorList>
            <person name="Lo W.S."/>
            <person name="Lai Y.C."/>
            <person name="Lien Y.W."/>
            <person name="Wang T.H."/>
            <person name="Kuo C.H."/>
        </authorList>
    </citation>
    <scope>NUCLEOTIDE SEQUENCE [LARGE SCALE GENOMIC DNA]</scope>
    <source>
        <strain evidence="8 9">TN-1</strain>
    </source>
</reference>
<evidence type="ECO:0000256" key="3">
    <source>
        <dbReference type="ARBA" id="ARBA00022801"/>
    </source>
</evidence>
<gene>
    <name evidence="8" type="ORF">SLITO_v1c09510</name>
</gene>
<keyword evidence="9" id="KW-1185">Reference proteome</keyword>
<sequence length="1287" mass="149758">MANTISNNQNKELILDFSFMQNVKFKDNLLGLDNIIDQLEISGINTYNDFLTFLKQSLIKQSFICLIDDKTRSLSKTDNSKKTYDGIIRMELDSYNQSLLKKGTYLGFFVNIDPGDASLTVASIFLTRLKPVPQEFETTIEETTVFVLRHKNQVPVEEILRRNILNSSTISEIGKLLSSFEEEKEKWLNYLNFCEDLLKIQRKNSLPYLGASSRELIKVDKNYFIKDLNNYIVKDLKTKSFIFLNTDSKELLNNLDINYEMVKVVSFEVLSNNINKINKLKKTQDLFVLPLSYNSNILNIHNLYENFESIFDFDILDQYDQNRIIPLNLMLGIEDLNLNLKNYWIKNKEIILGGQNNFNRYVEKYNFELEEWNIYNMSFEINEDIDLEYFNVKNNIDYLNSGYISYLGVGDDVLIERSRQVIKRISEGNTKNPYLINYLFNTKLINLSETSSEEIIEDKDFYFPLNTEQKEAVNKALNSKDVFILQGPPGTGKTQVICEIVYQLAKDNKKILLSSQNHEAIKNVVDRLPVDPNVNRVRLVNQLNLKSNSANNFSPERVVYNYYRSIAKKVFDDISNSKNLISEFDKVKTRLEKLILLEKSFHKDNNEIRNYKEKLKIINEKLQKIKYRDLDFKKKKNQLKEDLIAVENIIDSINLQTFDSVVLLSDNLKNFFDLNFKLEINNYIIKHLDINYNFDNNINYYDLLSKINAEVFSKDDLFESIKDAKKRIASFKKSFELDEALKEESRLNGLMQIANRVPKYVDLLNLFKEINDSLQMEKTNIQTEIESLNLNEAEVESNSSLEIEKNKILFNINKINESLNTNTKELRDAIKYANNKFNLNLGITDVDLDTNIEIKLKEVEKSLLESKNRNDGNKNLYNSITNYLKTNYLIDDNFEKDLPTNKFTSQMFVEGKKYTQTIINSLINIYAMTLTSANIFRYKKEKTAKKIGLEEINVKTLDVDVVIIDEASKATLLEILMPLVYGKSLILVGDYRQLPPILKLQSSDVDEVNNYFEKSYSFYDMNTLLNDSIFKKLISANNSSITTMLKTQYRSHRQIMDVVNNFYENTLQVEENVSELKRHDLVVNDKNNNILIDSRSSVYWIDSSNEPNGNIFYEQSEEYSTSLFNDLEIALTYKILLQIDSEVGKKNLLIKPKLAIISFYALQVNKLNRIIKKNKFKNVDVIINTVDDFQGKEADYVIVNLVRNAEKISVTKGREFLKKYERINVAFSRARELLIIIGAQRMVKDVMVQIPTIANPDITNSYEVYTDIISTLDYRGCFFKAKDILGD</sequence>
<dbReference type="SMART" id="SM00382">
    <property type="entry name" value="AAA"/>
    <property type="match status" value="1"/>
</dbReference>
<evidence type="ECO:0000256" key="1">
    <source>
        <dbReference type="ARBA" id="ARBA00007913"/>
    </source>
</evidence>
<dbReference type="GO" id="GO:0016787">
    <property type="term" value="F:hydrolase activity"/>
    <property type="evidence" value="ECO:0007669"/>
    <property type="project" value="UniProtKB-KW"/>
</dbReference>
<dbReference type="GO" id="GO:0043139">
    <property type="term" value="F:5'-3' DNA helicase activity"/>
    <property type="evidence" value="ECO:0007669"/>
    <property type="project" value="TreeGrafter"/>
</dbReference>
<feature type="domain" description="AAA+ ATPase" evidence="7">
    <location>
        <begin position="479"/>
        <end position="1013"/>
    </location>
</feature>
<dbReference type="InterPro" id="IPR041677">
    <property type="entry name" value="DNA2/NAM7_AAA_11"/>
</dbReference>
<evidence type="ECO:0000313" key="9">
    <source>
        <dbReference type="Proteomes" id="UP000067476"/>
    </source>
</evidence>
<protein>
    <submittedName>
        <fullName evidence="8">Superfamily I DNA/RNA helicase</fullName>
    </submittedName>
</protein>
<feature type="coiled-coil region" evidence="6">
    <location>
        <begin position="771"/>
        <end position="836"/>
    </location>
</feature>
<evidence type="ECO:0000259" key="7">
    <source>
        <dbReference type="SMART" id="SM00382"/>
    </source>
</evidence>
<evidence type="ECO:0000313" key="8">
    <source>
        <dbReference type="EMBL" id="AKX34562.1"/>
    </source>
</evidence>
<keyword evidence="3" id="KW-0378">Hydrolase</keyword>
<keyword evidence="5" id="KW-0067">ATP-binding</keyword>
<dbReference type="RefSeq" id="WP_075058646.1">
    <property type="nucleotide sequence ID" value="NZ_CP012357.1"/>
</dbReference>
<dbReference type="KEGG" id="sll:SLITO_v1c09510"/>
<dbReference type="Gene3D" id="3.40.50.300">
    <property type="entry name" value="P-loop containing nucleotide triphosphate hydrolases"/>
    <property type="match status" value="3"/>
</dbReference>
<dbReference type="STRING" id="216942.SLITO_v1c09510"/>
<dbReference type="Pfam" id="PF13087">
    <property type="entry name" value="AAA_12"/>
    <property type="match status" value="1"/>
</dbReference>
<feature type="coiled-coil region" evidence="6">
    <location>
        <begin position="601"/>
        <end position="656"/>
    </location>
</feature>
<dbReference type="InterPro" id="IPR050534">
    <property type="entry name" value="Coronavir_polyprotein_1ab"/>
</dbReference>
<dbReference type="OrthoDB" id="9757917at2"/>
<evidence type="ECO:0000256" key="4">
    <source>
        <dbReference type="ARBA" id="ARBA00022806"/>
    </source>
</evidence>
<proteinExistence type="inferred from homology"/>
<evidence type="ECO:0000256" key="2">
    <source>
        <dbReference type="ARBA" id="ARBA00022741"/>
    </source>
</evidence>
<dbReference type="InterPro" id="IPR027417">
    <property type="entry name" value="P-loop_NTPase"/>
</dbReference>
<dbReference type="EMBL" id="CP012357">
    <property type="protein sequence ID" value="AKX34562.1"/>
    <property type="molecule type" value="Genomic_DNA"/>
</dbReference>
<evidence type="ECO:0000256" key="5">
    <source>
        <dbReference type="ARBA" id="ARBA00022840"/>
    </source>
</evidence>
<accession>A0A0K1W377</accession>
<dbReference type="GO" id="GO:0005524">
    <property type="term" value="F:ATP binding"/>
    <property type="evidence" value="ECO:0007669"/>
    <property type="project" value="UniProtKB-KW"/>
</dbReference>